<keyword evidence="7 12" id="KW-0662">Pyridine nucleotide biosynthesis</keyword>
<proteinExistence type="inferred from homology"/>
<dbReference type="GO" id="GO:0034628">
    <property type="term" value="P:'de novo' NAD+ biosynthetic process from L-aspartate"/>
    <property type="evidence" value="ECO:0007669"/>
    <property type="project" value="TreeGrafter"/>
</dbReference>
<keyword evidence="13" id="KW-0175">Coiled coil</keyword>
<evidence type="ECO:0000256" key="13">
    <source>
        <dbReference type="SAM" id="Coils"/>
    </source>
</evidence>
<evidence type="ECO:0000256" key="12">
    <source>
        <dbReference type="RuleBase" id="RU362049"/>
    </source>
</evidence>
<dbReference type="PANTHER" id="PTHR42716">
    <property type="entry name" value="L-ASPARTATE OXIDASE"/>
    <property type="match status" value="1"/>
</dbReference>
<comment type="similarity">
    <text evidence="3 12">Belongs to the FAD-dependent oxidoreductase 2 family. NadB subfamily.</text>
</comment>
<dbReference type="Gene3D" id="3.50.50.60">
    <property type="entry name" value="FAD/NAD(P)-binding domain"/>
    <property type="match status" value="1"/>
</dbReference>
<dbReference type="EMBL" id="VZIZ01000013">
    <property type="protein sequence ID" value="KAF0569056.1"/>
    <property type="molecule type" value="Genomic_DNA"/>
</dbReference>
<evidence type="ECO:0000256" key="1">
    <source>
        <dbReference type="ARBA" id="ARBA00001974"/>
    </source>
</evidence>
<evidence type="ECO:0000259" key="15">
    <source>
        <dbReference type="Pfam" id="PF02910"/>
    </source>
</evidence>
<comment type="caution">
    <text evidence="16">The sequence shown here is derived from an EMBL/GenBank/DDBJ whole genome shotgun (WGS) entry which is preliminary data.</text>
</comment>
<dbReference type="InterPro" id="IPR003953">
    <property type="entry name" value="FAD-dep_OxRdtase_2_FAD-bd"/>
</dbReference>
<reference evidence="16 17" key="1">
    <citation type="submission" date="2019-09" db="EMBL/GenBank/DDBJ databases">
        <title>Draft genome sequence of Psychrobacter nivimaris LAMA 639, in search for biotechnological relevant genes.</title>
        <authorList>
            <person name="Lima A.O.S."/>
            <person name="Staloch B.E.K."/>
            <person name="Freitas R.C."/>
            <person name="Niero H."/>
            <person name="Silva M.A.C."/>
        </authorList>
    </citation>
    <scope>NUCLEOTIDE SEQUENCE [LARGE SCALE GENOMIC DNA]</scope>
    <source>
        <strain evidence="16 17">LAMA 639</strain>
    </source>
</reference>
<dbReference type="PANTHER" id="PTHR42716:SF2">
    <property type="entry name" value="L-ASPARTATE OXIDASE, CHLOROPLASTIC"/>
    <property type="match status" value="1"/>
</dbReference>
<dbReference type="Gene3D" id="3.90.700.10">
    <property type="entry name" value="Succinate dehydrogenase/fumarate reductase flavoprotein, catalytic domain"/>
    <property type="match status" value="1"/>
</dbReference>
<evidence type="ECO:0000256" key="9">
    <source>
        <dbReference type="ARBA" id="ARBA00023002"/>
    </source>
</evidence>
<feature type="coiled-coil region" evidence="13">
    <location>
        <begin position="520"/>
        <end position="547"/>
    </location>
</feature>
<comment type="pathway">
    <text evidence="2 12">Cofactor biosynthesis; NAD(+) biosynthesis; iminoaspartate from L-aspartate (oxidase route): step 1/1.</text>
</comment>
<dbReference type="SUPFAM" id="SSF46977">
    <property type="entry name" value="Succinate dehydrogenase/fumarate reductase flavoprotein C-terminal domain"/>
    <property type="match status" value="1"/>
</dbReference>
<keyword evidence="8 12" id="KW-0274">FAD</keyword>
<comment type="function">
    <text evidence="12">Catalyzes the oxidation of L-aspartate to iminoaspartate.</text>
</comment>
<evidence type="ECO:0000256" key="2">
    <source>
        <dbReference type="ARBA" id="ARBA00004950"/>
    </source>
</evidence>
<dbReference type="InterPro" id="IPR005288">
    <property type="entry name" value="NadB"/>
</dbReference>
<dbReference type="Gene3D" id="1.20.58.100">
    <property type="entry name" value="Fumarate reductase/succinate dehydrogenase flavoprotein-like, C-terminal domain"/>
    <property type="match status" value="1"/>
</dbReference>
<dbReference type="RefSeq" id="WP_160021583.1">
    <property type="nucleotide sequence ID" value="NZ_VZIZ01000013.1"/>
</dbReference>
<evidence type="ECO:0000256" key="5">
    <source>
        <dbReference type="ARBA" id="ARBA00021901"/>
    </source>
</evidence>
<dbReference type="UniPathway" id="UPA00253">
    <property type="reaction ID" value="UER00326"/>
</dbReference>
<keyword evidence="17" id="KW-1185">Reference proteome</keyword>
<sequence>MSNIIKTDVLIIGAGLAGLSTALSLPISLNITVLSKAALEVCSSHYAQGGIAASLDTADSVTDHVADTLIAGAGLCATDNTARILGAGQQAVQWLCEQGVPFTQSNLTKENDNTPDFSVLKTSDLHLTKEGGHGCRRVAHADDATGRHVMDALTIKAQTAINITILPYHEALELLTSPMISSSSFSMNDSDIKHCRGALIFDHVNKRQLTIHSAAVVLASGGLGQLFKRASAPNVCVGDGVMMAWQAGCRLANLEFIQFHPTGLALDDSSFLISEALRGEGGRLYCPQTGVRFMLDIDERAELAPRDIVARAIANQISSNGLGYVHLDVSHLPAAFIQAHFPQIYQTLLALGIDMTTDPIPVAPTAHYSCGGVVTDANGLTDIAGLYAAGEVAYTGLHGANRLASNSLLECVVVGRNIAANLPRYLKKLERLKNLEALEKTAEALEKMAQPHTTTYYGLHQLAADIWKSPTLENTQFVILPSSKQSSLPIYKADKAFHSDVDIAGITIALKALLTANMGITRSAKQLEQALQQIEQWQESIKHTETMLSDMSSKAPTTDSELAIFQLVRQLALAAMIVQSAYQRFESRGGHYREDYPNLAETPLTSIILPLRKTTLSSFSHIIENERYPIPITDHI</sequence>
<evidence type="ECO:0000256" key="10">
    <source>
        <dbReference type="ARBA" id="ARBA00048305"/>
    </source>
</evidence>
<comment type="catalytic activity">
    <reaction evidence="10">
        <text>L-aspartate + O2 = iminosuccinate + H2O2</text>
        <dbReference type="Rhea" id="RHEA:25876"/>
        <dbReference type="ChEBI" id="CHEBI:15379"/>
        <dbReference type="ChEBI" id="CHEBI:16240"/>
        <dbReference type="ChEBI" id="CHEBI:29991"/>
        <dbReference type="ChEBI" id="CHEBI:77875"/>
        <dbReference type="EC" id="1.4.3.16"/>
    </reaction>
    <physiologicalReaction direction="left-to-right" evidence="10">
        <dbReference type="Rhea" id="RHEA:25877"/>
    </physiologicalReaction>
</comment>
<evidence type="ECO:0000256" key="3">
    <source>
        <dbReference type="ARBA" id="ARBA00008562"/>
    </source>
</evidence>
<dbReference type="InterPro" id="IPR036188">
    <property type="entry name" value="FAD/NAD-bd_sf"/>
</dbReference>
<name>A0A6N7C118_9GAMM</name>
<gene>
    <name evidence="16" type="ORF">FQV37_247</name>
</gene>
<evidence type="ECO:0000256" key="4">
    <source>
        <dbReference type="ARBA" id="ARBA00012173"/>
    </source>
</evidence>
<evidence type="ECO:0000313" key="16">
    <source>
        <dbReference type="EMBL" id="KAF0569056.1"/>
    </source>
</evidence>
<evidence type="ECO:0000256" key="7">
    <source>
        <dbReference type="ARBA" id="ARBA00022642"/>
    </source>
</evidence>
<evidence type="ECO:0000256" key="11">
    <source>
        <dbReference type="NCBIfam" id="TIGR00551"/>
    </source>
</evidence>
<dbReference type="EC" id="1.4.3.16" evidence="4 11"/>
<comment type="cofactor">
    <cofactor evidence="1 12">
        <name>FAD</name>
        <dbReference type="ChEBI" id="CHEBI:57692"/>
    </cofactor>
</comment>
<organism evidence="16 17">
    <name type="scientific">Psychrobacter nivimaris</name>
    <dbReference type="NCBI Taxonomy" id="281738"/>
    <lineage>
        <taxon>Bacteria</taxon>
        <taxon>Pseudomonadati</taxon>
        <taxon>Pseudomonadota</taxon>
        <taxon>Gammaproteobacteria</taxon>
        <taxon>Moraxellales</taxon>
        <taxon>Moraxellaceae</taxon>
        <taxon>Psychrobacter</taxon>
    </lineage>
</organism>
<dbReference type="InterPro" id="IPR027477">
    <property type="entry name" value="Succ_DH/fumarate_Rdtase_cat_sf"/>
</dbReference>
<evidence type="ECO:0000259" key="14">
    <source>
        <dbReference type="Pfam" id="PF00890"/>
    </source>
</evidence>
<keyword evidence="6 12" id="KW-0285">Flavoprotein</keyword>
<dbReference type="GO" id="GO:0008734">
    <property type="term" value="F:L-aspartate oxidase activity"/>
    <property type="evidence" value="ECO:0007669"/>
    <property type="project" value="UniProtKB-UniRule"/>
</dbReference>
<comment type="subcellular location">
    <subcellularLocation>
        <location evidence="12">Cytoplasm</location>
    </subcellularLocation>
</comment>
<accession>A0A6N7C118</accession>
<keyword evidence="9 12" id="KW-0560">Oxidoreductase</keyword>
<feature type="domain" description="FAD-dependent oxidoreductase 2 FAD-binding" evidence="14">
    <location>
        <begin position="8"/>
        <end position="408"/>
    </location>
</feature>
<dbReference type="Proteomes" id="UP000471465">
    <property type="component" value="Unassembled WGS sequence"/>
</dbReference>
<dbReference type="InterPro" id="IPR037099">
    <property type="entry name" value="Fum_R/Succ_DH_flav-like_C_sf"/>
</dbReference>
<dbReference type="InterPro" id="IPR015939">
    <property type="entry name" value="Fum_Rdtase/Succ_DH_flav-like_C"/>
</dbReference>
<dbReference type="SUPFAM" id="SSF56425">
    <property type="entry name" value="Succinate dehydrogenase/fumarate reductase flavoprotein, catalytic domain"/>
    <property type="match status" value="1"/>
</dbReference>
<dbReference type="PRINTS" id="PR00368">
    <property type="entry name" value="FADPNR"/>
</dbReference>
<dbReference type="SUPFAM" id="SSF51905">
    <property type="entry name" value="FAD/NAD(P)-binding domain"/>
    <property type="match status" value="1"/>
</dbReference>
<dbReference type="GO" id="GO:0005737">
    <property type="term" value="C:cytoplasm"/>
    <property type="evidence" value="ECO:0007669"/>
    <property type="project" value="UniProtKB-SubCell"/>
</dbReference>
<dbReference type="Pfam" id="PF02910">
    <property type="entry name" value="Succ_DH_flav_C"/>
    <property type="match status" value="1"/>
</dbReference>
<dbReference type="AlphaFoldDB" id="A0A6N7C118"/>
<evidence type="ECO:0000313" key="17">
    <source>
        <dbReference type="Proteomes" id="UP000471465"/>
    </source>
</evidence>
<protein>
    <recommendedName>
        <fullName evidence="5 11">L-aspartate oxidase</fullName>
        <ecNumber evidence="4 11">1.4.3.16</ecNumber>
    </recommendedName>
</protein>
<evidence type="ECO:0000256" key="6">
    <source>
        <dbReference type="ARBA" id="ARBA00022630"/>
    </source>
</evidence>
<feature type="domain" description="Fumarate reductase/succinate dehydrogenase flavoprotein-like C-terminal" evidence="15">
    <location>
        <begin position="510"/>
        <end position="598"/>
    </location>
</feature>
<dbReference type="Pfam" id="PF00890">
    <property type="entry name" value="FAD_binding_2"/>
    <property type="match status" value="1"/>
</dbReference>
<dbReference type="NCBIfam" id="TIGR00551">
    <property type="entry name" value="nadB"/>
    <property type="match status" value="1"/>
</dbReference>
<evidence type="ECO:0000256" key="8">
    <source>
        <dbReference type="ARBA" id="ARBA00022827"/>
    </source>
</evidence>
<dbReference type="FunFam" id="3.90.700.10:FF:000002">
    <property type="entry name" value="L-aspartate oxidase"/>
    <property type="match status" value="1"/>
</dbReference>